<feature type="non-terminal residue" evidence="1">
    <location>
        <position position="48"/>
    </location>
</feature>
<reference evidence="1" key="1">
    <citation type="submission" date="2021-06" db="EMBL/GenBank/DDBJ databases">
        <authorList>
            <person name="Kallberg Y."/>
            <person name="Tangrot J."/>
            <person name="Rosling A."/>
        </authorList>
    </citation>
    <scope>NUCLEOTIDE SEQUENCE</scope>
    <source>
        <strain evidence="1">MA461A</strain>
    </source>
</reference>
<sequence length="48" mass="5584">MAKMFTGKPPRFYCEDEEMLAIKIYNGLHPKDTSEPTAYNICKRTTKD</sequence>
<name>A0ACA9RXY2_9GLOM</name>
<dbReference type="Proteomes" id="UP000789920">
    <property type="component" value="Unassembled WGS sequence"/>
</dbReference>
<keyword evidence="2" id="KW-1185">Reference proteome</keyword>
<accession>A0ACA9RXY2</accession>
<gene>
    <name evidence="1" type="ORF">RPERSI_LOCUS23931</name>
</gene>
<proteinExistence type="predicted"/>
<organism evidence="1 2">
    <name type="scientific">Racocetra persica</name>
    <dbReference type="NCBI Taxonomy" id="160502"/>
    <lineage>
        <taxon>Eukaryota</taxon>
        <taxon>Fungi</taxon>
        <taxon>Fungi incertae sedis</taxon>
        <taxon>Mucoromycota</taxon>
        <taxon>Glomeromycotina</taxon>
        <taxon>Glomeromycetes</taxon>
        <taxon>Diversisporales</taxon>
        <taxon>Gigasporaceae</taxon>
        <taxon>Racocetra</taxon>
    </lineage>
</organism>
<comment type="caution">
    <text evidence="1">The sequence shown here is derived from an EMBL/GenBank/DDBJ whole genome shotgun (WGS) entry which is preliminary data.</text>
</comment>
<evidence type="ECO:0000313" key="1">
    <source>
        <dbReference type="EMBL" id="CAG8814177.1"/>
    </source>
</evidence>
<evidence type="ECO:0000313" key="2">
    <source>
        <dbReference type="Proteomes" id="UP000789920"/>
    </source>
</evidence>
<protein>
    <submittedName>
        <fullName evidence="1">16043_t:CDS:1</fullName>
    </submittedName>
</protein>
<dbReference type="EMBL" id="CAJVQC010075864">
    <property type="protein sequence ID" value="CAG8814177.1"/>
    <property type="molecule type" value="Genomic_DNA"/>
</dbReference>